<evidence type="ECO:0000313" key="2">
    <source>
        <dbReference type="Proteomes" id="UP001328107"/>
    </source>
</evidence>
<evidence type="ECO:0008006" key="3">
    <source>
        <dbReference type="Google" id="ProtNLM"/>
    </source>
</evidence>
<dbReference type="AlphaFoldDB" id="A0AAN5C2G6"/>
<proteinExistence type="predicted"/>
<dbReference type="EMBL" id="BTRK01000002">
    <property type="protein sequence ID" value="GMR34503.1"/>
    <property type="molecule type" value="Genomic_DNA"/>
</dbReference>
<comment type="caution">
    <text evidence="1">The sequence shown here is derived from an EMBL/GenBank/DDBJ whole genome shotgun (WGS) entry which is preliminary data.</text>
</comment>
<dbReference type="PANTHER" id="PTHR47271">
    <property type="entry name" value="ARGININE DEIMINASE"/>
    <property type="match status" value="1"/>
</dbReference>
<dbReference type="Pfam" id="PF19420">
    <property type="entry name" value="DDAH_eukar"/>
    <property type="match status" value="1"/>
</dbReference>
<evidence type="ECO:0000313" key="1">
    <source>
        <dbReference type="EMBL" id="GMR34503.1"/>
    </source>
</evidence>
<dbReference type="Gene3D" id="3.75.10.10">
    <property type="entry name" value="L-arginine/glycine Amidinotransferase, Chain A"/>
    <property type="match status" value="1"/>
</dbReference>
<dbReference type="GO" id="GO:0016990">
    <property type="term" value="F:arginine deiminase activity"/>
    <property type="evidence" value="ECO:0007669"/>
    <property type="project" value="TreeGrafter"/>
</dbReference>
<accession>A0AAN5C2G6</accession>
<sequence length="281" mass="31106">RMSRVVSNALKNFLMVRPTLFDKVVYSINPWMDPESKPVNRELAKSQWNILKGTIENAGGNTHVMESDSATGWPDLVFSANGAVVRGKKAYLASFLHPERRGERKFFEAWFKENGFETCGRDDIAFEGAGDALWCGKNNSLLFAGVGPRTDIRTLSDIAEKLDDGSGFKVIGCKLIDPRFYHIDVAFCPLSDELALWFPGAFDPVTQHNMKNEDIELVPVTVEDAGFFSCNAIVVGKTVIMAETTTKVAKIVEKLGFNPIFIDMSEFIKSGGSCKSCTLEI</sequence>
<keyword evidence="2" id="KW-1185">Reference proteome</keyword>
<feature type="non-terminal residue" evidence="1">
    <location>
        <position position="1"/>
    </location>
</feature>
<dbReference type="PANTHER" id="PTHR47271:SF2">
    <property type="entry name" value="ARGININE DEIMINASE"/>
    <property type="match status" value="1"/>
</dbReference>
<gene>
    <name evidence="1" type="ORF">PMAYCL1PPCAC_04698</name>
</gene>
<name>A0AAN5C2G6_9BILA</name>
<reference evidence="2" key="1">
    <citation type="submission" date="2022-10" db="EMBL/GenBank/DDBJ databases">
        <title>Genome assembly of Pristionchus species.</title>
        <authorList>
            <person name="Yoshida K."/>
            <person name="Sommer R.J."/>
        </authorList>
    </citation>
    <scope>NUCLEOTIDE SEQUENCE [LARGE SCALE GENOMIC DNA]</scope>
    <source>
        <strain evidence="2">RS5460</strain>
    </source>
</reference>
<organism evidence="1 2">
    <name type="scientific">Pristionchus mayeri</name>
    <dbReference type="NCBI Taxonomy" id="1317129"/>
    <lineage>
        <taxon>Eukaryota</taxon>
        <taxon>Metazoa</taxon>
        <taxon>Ecdysozoa</taxon>
        <taxon>Nematoda</taxon>
        <taxon>Chromadorea</taxon>
        <taxon>Rhabditida</taxon>
        <taxon>Rhabditina</taxon>
        <taxon>Diplogasteromorpha</taxon>
        <taxon>Diplogasteroidea</taxon>
        <taxon>Neodiplogasteridae</taxon>
        <taxon>Pristionchus</taxon>
    </lineage>
</organism>
<dbReference type="Proteomes" id="UP001328107">
    <property type="component" value="Unassembled WGS sequence"/>
</dbReference>
<dbReference type="SUPFAM" id="SSF55909">
    <property type="entry name" value="Pentein"/>
    <property type="match status" value="1"/>
</dbReference>
<dbReference type="GO" id="GO:0019546">
    <property type="term" value="P:L-arginine deiminase pathway"/>
    <property type="evidence" value="ECO:0007669"/>
    <property type="project" value="TreeGrafter"/>
</dbReference>
<protein>
    <recommendedName>
        <fullName evidence="3">Amidinotransferase</fullName>
    </recommendedName>
</protein>